<evidence type="ECO:0000313" key="3">
    <source>
        <dbReference type="EMBL" id="EAS46376.1"/>
    </source>
</evidence>
<evidence type="ECO:0000256" key="1">
    <source>
        <dbReference type="PROSITE-ProRule" id="PRU00464"/>
    </source>
</evidence>
<feature type="domain" description="HIT" evidence="2">
    <location>
        <begin position="1"/>
        <end position="103"/>
    </location>
</feature>
<dbReference type="GO" id="GO:0003824">
    <property type="term" value="F:catalytic activity"/>
    <property type="evidence" value="ECO:0007669"/>
    <property type="project" value="InterPro"/>
</dbReference>
<gene>
    <name evidence="3" type="ORF">GB2207_00345</name>
</gene>
<reference evidence="3 4" key="1">
    <citation type="submission" date="2006-03" db="EMBL/GenBank/DDBJ databases">
        <authorList>
            <person name="Giovannoni S.J."/>
            <person name="Cho J.-C."/>
            <person name="Ferriera S."/>
            <person name="Johnson J."/>
            <person name="Kravitz S."/>
            <person name="Halpern A."/>
            <person name="Remington K."/>
            <person name="Beeson K."/>
            <person name="Tran B."/>
            <person name="Rogers Y.-H."/>
            <person name="Friedman R."/>
            <person name="Venter J.C."/>
        </authorList>
    </citation>
    <scope>NUCLEOTIDE SEQUENCE [LARGE SCALE GENOMIC DNA]</scope>
    <source>
        <strain evidence="3 4">HTCC2207</strain>
    </source>
</reference>
<proteinExistence type="predicted"/>
<sequence length="142" mass="15891">MFQLDPRLEADTQLLGAFPLSLLLLSKDANYPWCILVPRRENRREIYQLDQADQQQLLHESCLLAETLSDLFGADKINVATLGNMVPQLHMHHIVRFEADVAWPGPVWGAVVAATYPQQLLTETAERIVAALAPLGLHVEQA</sequence>
<dbReference type="InterPro" id="IPR036265">
    <property type="entry name" value="HIT-like_sf"/>
</dbReference>
<keyword evidence="4" id="KW-1185">Reference proteome</keyword>
<evidence type="ECO:0000259" key="2">
    <source>
        <dbReference type="PROSITE" id="PS51084"/>
    </source>
</evidence>
<protein>
    <submittedName>
        <fullName evidence="3">Histidine triad family protein</fullName>
    </submittedName>
</protein>
<dbReference type="Pfam" id="PF01230">
    <property type="entry name" value="HIT"/>
    <property type="match status" value="1"/>
</dbReference>
<dbReference type="OrthoDB" id="9799145at2"/>
<dbReference type="SUPFAM" id="SSF54197">
    <property type="entry name" value="HIT-like"/>
    <property type="match status" value="1"/>
</dbReference>
<dbReference type="PIRSF" id="PIRSF000714">
    <property type="entry name" value="HIT"/>
    <property type="match status" value="1"/>
</dbReference>
<name>Q1YQ67_9GAMM</name>
<dbReference type="eggNOG" id="COG0537">
    <property type="taxonomic scope" value="Bacteria"/>
</dbReference>
<dbReference type="HOGENOM" id="CLU_123330_0_0_6"/>
<organism evidence="3 4">
    <name type="scientific">gamma proteobacterium HTCC2207</name>
    <dbReference type="NCBI Taxonomy" id="314287"/>
    <lineage>
        <taxon>Bacteria</taxon>
        <taxon>Pseudomonadati</taxon>
        <taxon>Pseudomonadota</taxon>
        <taxon>Gammaproteobacteria</taxon>
        <taxon>Cellvibrionales</taxon>
        <taxon>Porticoccaceae</taxon>
        <taxon>SAR92 clade</taxon>
    </lineage>
</organism>
<accession>Q1YQ67</accession>
<comment type="caution">
    <text evidence="1">Lacks conserved residue(s) required for the propagation of feature annotation.</text>
</comment>
<dbReference type="Proteomes" id="UP000005555">
    <property type="component" value="Unassembled WGS sequence"/>
</dbReference>
<dbReference type="InterPro" id="IPR026026">
    <property type="entry name" value="HIT_Hint"/>
</dbReference>
<evidence type="ECO:0000313" key="4">
    <source>
        <dbReference type="Proteomes" id="UP000005555"/>
    </source>
</evidence>
<comment type="caution">
    <text evidence="3">The sequence shown here is derived from an EMBL/GenBank/DDBJ whole genome shotgun (WGS) entry which is preliminary data.</text>
</comment>
<dbReference type="InterPro" id="IPR011146">
    <property type="entry name" value="HIT-like"/>
</dbReference>
<dbReference type="Gene3D" id="3.30.428.10">
    <property type="entry name" value="HIT-like"/>
    <property type="match status" value="1"/>
</dbReference>
<dbReference type="STRING" id="314287.GB2207_00345"/>
<dbReference type="AlphaFoldDB" id="Q1YQ67"/>
<dbReference type="EMBL" id="AAPI01000007">
    <property type="protein sequence ID" value="EAS46376.1"/>
    <property type="molecule type" value="Genomic_DNA"/>
</dbReference>
<dbReference type="PROSITE" id="PS51084">
    <property type="entry name" value="HIT_2"/>
    <property type="match status" value="1"/>
</dbReference>